<keyword evidence="12" id="KW-1185">Reference proteome</keyword>
<keyword evidence="5 8" id="KW-0812">Transmembrane</keyword>
<dbReference type="NCBIfam" id="NF028537">
    <property type="entry name" value="P_eth_NH2_trans"/>
    <property type="match status" value="1"/>
</dbReference>
<dbReference type="eggNOG" id="COG2194">
    <property type="taxonomic scope" value="Bacteria"/>
</dbReference>
<evidence type="ECO:0000313" key="11">
    <source>
        <dbReference type="EMBL" id="KFN49917.1"/>
    </source>
</evidence>
<evidence type="ECO:0000256" key="4">
    <source>
        <dbReference type="ARBA" id="ARBA00022679"/>
    </source>
</evidence>
<dbReference type="InterPro" id="IPR040423">
    <property type="entry name" value="PEA_transferase"/>
</dbReference>
<evidence type="ECO:0000313" key="12">
    <source>
        <dbReference type="Proteomes" id="UP000029391"/>
    </source>
</evidence>
<dbReference type="GO" id="GO:0005886">
    <property type="term" value="C:plasma membrane"/>
    <property type="evidence" value="ECO:0007669"/>
    <property type="project" value="UniProtKB-SubCell"/>
</dbReference>
<dbReference type="STRING" id="1121013.GCA_000426365_02312"/>
<dbReference type="Gene3D" id="3.40.720.10">
    <property type="entry name" value="Alkaline Phosphatase, subunit A"/>
    <property type="match status" value="1"/>
</dbReference>
<organism evidence="11 12">
    <name type="scientific">Arenimonas composti TR7-09 = DSM 18010</name>
    <dbReference type="NCBI Taxonomy" id="1121013"/>
    <lineage>
        <taxon>Bacteria</taxon>
        <taxon>Pseudomonadati</taxon>
        <taxon>Pseudomonadota</taxon>
        <taxon>Gammaproteobacteria</taxon>
        <taxon>Lysobacterales</taxon>
        <taxon>Lysobacteraceae</taxon>
        <taxon>Arenimonas</taxon>
    </lineage>
</organism>
<dbReference type="InterPro" id="IPR012549">
    <property type="entry name" value="EptA-like_N"/>
</dbReference>
<dbReference type="GO" id="GO:0016776">
    <property type="term" value="F:phosphotransferase activity, phosphate group as acceptor"/>
    <property type="evidence" value="ECO:0007669"/>
    <property type="project" value="TreeGrafter"/>
</dbReference>
<feature type="transmembrane region" description="Helical" evidence="8">
    <location>
        <begin position="130"/>
        <end position="151"/>
    </location>
</feature>
<dbReference type="InterPro" id="IPR000917">
    <property type="entry name" value="Sulfatase_N"/>
</dbReference>
<feature type="transmembrane region" description="Helical" evidence="8">
    <location>
        <begin position="21"/>
        <end position="41"/>
    </location>
</feature>
<comment type="caution">
    <text evidence="11">The sequence shown here is derived from an EMBL/GenBank/DDBJ whole genome shotgun (WGS) entry which is preliminary data.</text>
</comment>
<proteinExistence type="predicted"/>
<evidence type="ECO:0000256" key="7">
    <source>
        <dbReference type="ARBA" id="ARBA00023136"/>
    </source>
</evidence>
<evidence type="ECO:0000256" key="3">
    <source>
        <dbReference type="ARBA" id="ARBA00022519"/>
    </source>
</evidence>
<evidence type="ECO:0008006" key="13">
    <source>
        <dbReference type="Google" id="ProtNLM"/>
    </source>
</evidence>
<sequence>MSVVMSRTGPAWQGAVDAVRAWRPLLSVEALAVAASLFFALTANTAFWRAVAAGGAMPWRLAVAAFVMVFAGHALLLGALLARPWAKPLLALLVVVTAAASFYTQAYGVYLDADMLLGTLHTEWAESRELLTPGLAWHLLVFAGLPCLLLGRIRLVRRAPARALLVRAGFLAAMAALLAAGAAFGFKDLSALVRNHREVRYLVTPANYVYGLGQLAFAGAATGDTPLQVVAPDARRVAPAVARRPRLLVMVVGETVRADHWGLNGYARQTTPRLARRSLVNFGDVQACGSSTEVSLPCMFSPYGRRDYDAARIRGSQSVLHVLDRVGVDVRWRDNQTGCKGVCRGLRYETVSPDADPALCDGLHCLDGMLLRDLPLQPDAGGGDRVVVLHMLGNHGPSYFQRYPPAFRRFLPACETAELGDCSGEQIVNAYDNALLYTDHVLDGLIDRLETVDGFDTALLYVADHGESLGESGLYLHGVPWPVAPREQLQVPMVLWFGPGFADGAGIDTACVQRRATRPASHDDLFSTLLGLFDVQAAARDPAHDLLAPCRRGIPG</sequence>
<feature type="transmembrane region" description="Helical" evidence="8">
    <location>
        <begin position="89"/>
        <end position="110"/>
    </location>
</feature>
<reference evidence="11 12" key="1">
    <citation type="submission" date="2013-09" db="EMBL/GenBank/DDBJ databases">
        <title>Genome sequencing of Arenimonas composti.</title>
        <authorList>
            <person name="Chen F."/>
            <person name="Wang G."/>
        </authorList>
    </citation>
    <scope>NUCLEOTIDE SEQUENCE [LARGE SCALE GENOMIC DNA]</scope>
    <source>
        <strain evidence="11 12">TR7-09</strain>
    </source>
</reference>
<evidence type="ECO:0000256" key="1">
    <source>
        <dbReference type="ARBA" id="ARBA00004429"/>
    </source>
</evidence>
<feature type="domain" description="Sulfatase N-terminal" evidence="9">
    <location>
        <begin position="248"/>
        <end position="535"/>
    </location>
</feature>
<feature type="domain" description="Phosphoethanolamine transferase N-terminal" evidence="10">
    <location>
        <begin position="70"/>
        <end position="215"/>
    </location>
</feature>
<keyword evidence="4" id="KW-0808">Transferase</keyword>
<dbReference type="InterPro" id="IPR017850">
    <property type="entry name" value="Alkaline_phosphatase_core_sf"/>
</dbReference>
<name>A0A091BEH1_9GAMM</name>
<evidence type="ECO:0000256" key="8">
    <source>
        <dbReference type="SAM" id="Phobius"/>
    </source>
</evidence>
<evidence type="ECO:0000259" key="10">
    <source>
        <dbReference type="Pfam" id="PF08019"/>
    </source>
</evidence>
<keyword evidence="3" id="KW-0997">Cell inner membrane</keyword>
<dbReference type="CDD" id="cd16017">
    <property type="entry name" value="LptA"/>
    <property type="match status" value="1"/>
</dbReference>
<gene>
    <name evidence="11" type="ORF">P873_08725</name>
</gene>
<evidence type="ECO:0000259" key="9">
    <source>
        <dbReference type="Pfam" id="PF00884"/>
    </source>
</evidence>
<feature type="transmembrane region" description="Helical" evidence="8">
    <location>
        <begin position="61"/>
        <end position="82"/>
    </location>
</feature>
<feature type="transmembrane region" description="Helical" evidence="8">
    <location>
        <begin position="163"/>
        <end position="186"/>
    </location>
</feature>
<protein>
    <recommendedName>
        <fullName evidence="13">Sulfatase N-terminal domain-containing protein</fullName>
    </recommendedName>
</protein>
<dbReference type="PANTHER" id="PTHR30443">
    <property type="entry name" value="INNER MEMBRANE PROTEIN"/>
    <property type="match status" value="1"/>
</dbReference>
<comment type="subcellular location">
    <subcellularLocation>
        <location evidence="1">Cell inner membrane</location>
        <topology evidence="1">Multi-pass membrane protein</topology>
    </subcellularLocation>
</comment>
<evidence type="ECO:0000256" key="5">
    <source>
        <dbReference type="ARBA" id="ARBA00022692"/>
    </source>
</evidence>
<dbReference type="SUPFAM" id="SSF53649">
    <property type="entry name" value="Alkaline phosphatase-like"/>
    <property type="match status" value="1"/>
</dbReference>
<dbReference type="Pfam" id="PF00884">
    <property type="entry name" value="Sulfatase"/>
    <property type="match status" value="1"/>
</dbReference>
<dbReference type="InterPro" id="IPR058130">
    <property type="entry name" value="PEA_transf_C"/>
</dbReference>
<evidence type="ECO:0000256" key="6">
    <source>
        <dbReference type="ARBA" id="ARBA00022989"/>
    </source>
</evidence>
<keyword evidence="7 8" id="KW-0472">Membrane</keyword>
<keyword evidence="6 8" id="KW-1133">Transmembrane helix</keyword>
<dbReference type="Proteomes" id="UP000029391">
    <property type="component" value="Unassembled WGS sequence"/>
</dbReference>
<dbReference type="Pfam" id="PF08019">
    <property type="entry name" value="EptA_B_N"/>
    <property type="match status" value="1"/>
</dbReference>
<keyword evidence="2" id="KW-1003">Cell membrane</keyword>
<dbReference type="EMBL" id="AWXU01000027">
    <property type="protein sequence ID" value="KFN49917.1"/>
    <property type="molecule type" value="Genomic_DNA"/>
</dbReference>
<dbReference type="AlphaFoldDB" id="A0A091BEH1"/>
<dbReference type="PANTHER" id="PTHR30443:SF0">
    <property type="entry name" value="PHOSPHOETHANOLAMINE TRANSFERASE EPTA"/>
    <property type="match status" value="1"/>
</dbReference>
<evidence type="ECO:0000256" key="2">
    <source>
        <dbReference type="ARBA" id="ARBA00022475"/>
    </source>
</evidence>
<dbReference type="GO" id="GO:0009244">
    <property type="term" value="P:lipopolysaccharide core region biosynthetic process"/>
    <property type="evidence" value="ECO:0007669"/>
    <property type="project" value="TreeGrafter"/>
</dbReference>
<accession>A0A091BEH1</accession>